<proteinExistence type="predicted"/>
<name>A0A1Y5E2W1_COLPS</name>
<protein>
    <submittedName>
        <fullName evidence="1">Uncharacterized protein</fullName>
    </submittedName>
</protein>
<evidence type="ECO:0000313" key="1">
    <source>
        <dbReference type="EMBL" id="OUR75524.1"/>
    </source>
</evidence>
<comment type="caution">
    <text evidence="1">The sequence shown here is derived from an EMBL/GenBank/DDBJ whole genome shotgun (WGS) entry which is preliminary data.</text>
</comment>
<reference evidence="2" key="1">
    <citation type="journal article" date="2017" name="Proc. Natl. Acad. Sci. U.S.A.">
        <title>Simulation of Deepwater Horizon oil plume reveals substrate specialization within a complex community of hydrocarbon degraders.</title>
        <authorList>
            <person name="Hu P."/>
            <person name="Dubinsky E.A."/>
            <person name="Probst A.J."/>
            <person name="Wang J."/>
            <person name="Sieber C.M.K."/>
            <person name="Tom L.M."/>
            <person name="Gardinali P."/>
            <person name="Banfield J.F."/>
            <person name="Atlas R.M."/>
            <person name="Andersen G.L."/>
        </authorList>
    </citation>
    <scope>NUCLEOTIDE SEQUENCE [LARGE SCALE GENOMIC DNA]</scope>
</reference>
<dbReference type="AlphaFoldDB" id="A0A1Y5E2W1"/>
<organism evidence="1 2">
    <name type="scientific">Colwellia psychrerythraea</name>
    <name type="common">Vibrio psychroerythus</name>
    <dbReference type="NCBI Taxonomy" id="28229"/>
    <lineage>
        <taxon>Bacteria</taxon>
        <taxon>Pseudomonadati</taxon>
        <taxon>Pseudomonadota</taxon>
        <taxon>Gammaproteobacteria</taxon>
        <taxon>Alteromonadales</taxon>
        <taxon>Colwelliaceae</taxon>
        <taxon>Colwellia</taxon>
    </lineage>
</organism>
<dbReference type="EMBL" id="MAAF01000110">
    <property type="protein sequence ID" value="OUR75524.1"/>
    <property type="molecule type" value="Genomic_DNA"/>
</dbReference>
<accession>A0A1Y5E2W1</accession>
<dbReference type="Proteomes" id="UP000243053">
    <property type="component" value="Unassembled WGS sequence"/>
</dbReference>
<sequence length="150" mass="16867">MLKQILKSSLLLMLIILPIQFTFAEYNEKSTEYNLVIKPIDKETISINGRLTLDPSKLREMGIADKISPKEYMHLLRQLRIISAAHPDLVISVSEYKCDSETNTCTCDNTDFFDCSDMIAEECSGVPTGTDGNSCILQPGSCTCEWHLKQ</sequence>
<evidence type="ECO:0000313" key="2">
    <source>
        <dbReference type="Proteomes" id="UP000243053"/>
    </source>
</evidence>
<gene>
    <name evidence="1" type="ORF">A9Q75_17900</name>
</gene>